<dbReference type="PANTHER" id="PTHR43409">
    <property type="entry name" value="ANAEROBIC MAGNESIUM-PROTOPORPHYRIN IX MONOMETHYL ESTER CYCLASE-RELATED"/>
    <property type="match status" value="1"/>
</dbReference>
<dbReference type="InterPro" id="IPR034466">
    <property type="entry name" value="Methyltransferase_Class_B"/>
</dbReference>
<evidence type="ECO:0000256" key="6">
    <source>
        <dbReference type="ARBA" id="ARBA00023004"/>
    </source>
</evidence>
<dbReference type="Proteomes" id="UP000176662">
    <property type="component" value="Unassembled WGS sequence"/>
</dbReference>
<dbReference type="PROSITE" id="PS51332">
    <property type="entry name" value="B12_BINDING"/>
    <property type="match status" value="1"/>
</dbReference>
<dbReference type="GO" id="GO:0051539">
    <property type="term" value="F:4 iron, 4 sulfur cluster binding"/>
    <property type="evidence" value="ECO:0007669"/>
    <property type="project" value="UniProtKB-KW"/>
</dbReference>
<dbReference type="GO" id="GO:0031419">
    <property type="term" value="F:cobalamin binding"/>
    <property type="evidence" value="ECO:0007669"/>
    <property type="project" value="InterPro"/>
</dbReference>
<keyword evidence="6" id="KW-0408">Iron</keyword>
<name>A0A1G2DZD9_9BACT</name>
<keyword evidence="2" id="KW-0489">Methyltransferase</keyword>
<dbReference type="EMBL" id="MHLX01000023">
    <property type="protein sequence ID" value="OGZ18883.1"/>
    <property type="molecule type" value="Genomic_DNA"/>
</dbReference>
<gene>
    <name evidence="10" type="ORF">A2Z68_00520</name>
</gene>
<dbReference type="GO" id="GO:0046872">
    <property type="term" value="F:metal ion binding"/>
    <property type="evidence" value="ECO:0007669"/>
    <property type="project" value="UniProtKB-KW"/>
</dbReference>
<dbReference type="Gene3D" id="3.80.30.20">
    <property type="entry name" value="tm_1862 like domain"/>
    <property type="match status" value="1"/>
</dbReference>
<keyword evidence="4" id="KW-0949">S-adenosyl-L-methionine</keyword>
<dbReference type="CDD" id="cd01335">
    <property type="entry name" value="Radical_SAM"/>
    <property type="match status" value="1"/>
</dbReference>
<reference evidence="10 11" key="1">
    <citation type="journal article" date="2016" name="Nat. Commun.">
        <title>Thousands of microbial genomes shed light on interconnected biogeochemical processes in an aquifer system.</title>
        <authorList>
            <person name="Anantharaman K."/>
            <person name="Brown C.T."/>
            <person name="Hug L.A."/>
            <person name="Sharon I."/>
            <person name="Castelle C.J."/>
            <person name="Probst A.J."/>
            <person name="Thomas B.C."/>
            <person name="Singh A."/>
            <person name="Wilkins M.J."/>
            <person name="Karaoz U."/>
            <person name="Brodie E.L."/>
            <person name="Williams K.H."/>
            <person name="Hubbard S.S."/>
            <person name="Banfield J.F."/>
        </authorList>
    </citation>
    <scope>NUCLEOTIDE SEQUENCE [LARGE SCALE GENOMIC DNA]</scope>
</reference>
<dbReference type="CDD" id="cd02068">
    <property type="entry name" value="radical_SAM_B12_BD"/>
    <property type="match status" value="1"/>
</dbReference>
<dbReference type="InterPro" id="IPR058240">
    <property type="entry name" value="rSAM_sf"/>
</dbReference>
<dbReference type="Pfam" id="PF04055">
    <property type="entry name" value="Radical_SAM"/>
    <property type="match status" value="1"/>
</dbReference>
<dbReference type="InterPro" id="IPR036724">
    <property type="entry name" value="Cobalamin-bd_sf"/>
</dbReference>
<evidence type="ECO:0000256" key="1">
    <source>
        <dbReference type="ARBA" id="ARBA00001966"/>
    </source>
</evidence>
<dbReference type="InterPro" id="IPR023404">
    <property type="entry name" value="rSAM_horseshoe"/>
</dbReference>
<evidence type="ECO:0000256" key="7">
    <source>
        <dbReference type="ARBA" id="ARBA00023014"/>
    </source>
</evidence>
<dbReference type="GO" id="GO:0003824">
    <property type="term" value="F:catalytic activity"/>
    <property type="evidence" value="ECO:0007669"/>
    <property type="project" value="InterPro"/>
</dbReference>
<evidence type="ECO:0000256" key="4">
    <source>
        <dbReference type="ARBA" id="ARBA00022691"/>
    </source>
</evidence>
<dbReference type="SMART" id="SM00729">
    <property type="entry name" value="Elp3"/>
    <property type="match status" value="1"/>
</dbReference>
<dbReference type="SFLD" id="SFLDS00029">
    <property type="entry name" value="Radical_SAM"/>
    <property type="match status" value="1"/>
</dbReference>
<dbReference type="Gene3D" id="3.40.50.280">
    <property type="entry name" value="Cobalamin-binding domain"/>
    <property type="match status" value="1"/>
</dbReference>
<comment type="caution">
    <text evidence="10">The sequence shown here is derived from an EMBL/GenBank/DDBJ whole genome shotgun (WGS) entry which is preliminary data.</text>
</comment>
<dbReference type="SFLD" id="SFLDG01123">
    <property type="entry name" value="methyltransferase_(Class_B)"/>
    <property type="match status" value="1"/>
</dbReference>
<evidence type="ECO:0000313" key="10">
    <source>
        <dbReference type="EMBL" id="OGZ18883.1"/>
    </source>
</evidence>
<feature type="domain" description="B12-binding" evidence="8">
    <location>
        <begin position="1"/>
        <end position="143"/>
    </location>
</feature>
<dbReference type="InterPro" id="IPR051198">
    <property type="entry name" value="BchE-like"/>
</dbReference>
<organism evidence="10 11">
    <name type="scientific">Candidatus Nealsonbacteria bacterium RBG_13_38_11</name>
    <dbReference type="NCBI Taxonomy" id="1801662"/>
    <lineage>
        <taxon>Bacteria</taxon>
        <taxon>Candidatus Nealsoniibacteriota</taxon>
    </lineage>
</organism>
<dbReference type="InterPro" id="IPR007197">
    <property type="entry name" value="rSAM"/>
</dbReference>
<dbReference type="PANTHER" id="PTHR43409:SF7">
    <property type="entry name" value="BLL1977 PROTEIN"/>
    <property type="match status" value="1"/>
</dbReference>
<sequence>MKKVLLVYPGFISREVPLNLLYISAALKKAGYNTRVFELTQYLKNVSLRNPLKKILKDFTELLESYRPDIVGFSVMTVGYNIAREMAQAVKNKGIKVIFGGIHPTVMPEETIAENFVDFICIGEGELSVVNFLSRYFSDEDYTRVKGIWGKDESGKVWRNDIEDLVTDLDSLPFPDRDALDSHYYNAELTGANVFTSRGCPYPCSFCQNKFLLNLYEGKGTFVRYRSPENVYNELEMIISKYGTERFYFSDETFTLNKKRALEFLDGYKTRFKNVPFMCQTRIDRIDDEVMAALKETGCHQINLAIESGNAGIRNDVLKKNFTDEQIRTVFGLAKKYNIKTQSFNMIGIPGETLQNVFETININKELRPDRVLCTIFMPFSGTELGEKCLEKGGIIANIKDSSIYYSQVTMKHDNISSRKLIGYQGFFDWYIALPKKYYFLIDFFRWIYQSIIPPMPYKNQLLNYIREKIVEFVYQSKRIIIASHVKTR</sequence>
<protein>
    <submittedName>
        <fullName evidence="10">Uncharacterized protein</fullName>
    </submittedName>
</protein>
<dbReference type="PROSITE" id="PS51918">
    <property type="entry name" value="RADICAL_SAM"/>
    <property type="match status" value="1"/>
</dbReference>
<keyword evidence="7" id="KW-0411">Iron-sulfur</keyword>
<comment type="cofactor">
    <cofactor evidence="1">
        <name>[4Fe-4S] cluster</name>
        <dbReference type="ChEBI" id="CHEBI:49883"/>
    </cofactor>
</comment>
<evidence type="ECO:0000313" key="11">
    <source>
        <dbReference type="Proteomes" id="UP000176662"/>
    </source>
</evidence>
<evidence type="ECO:0000256" key="3">
    <source>
        <dbReference type="ARBA" id="ARBA00022679"/>
    </source>
</evidence>
<feature type="domain" description="Radical SAM core" evidence="9">
    <location>
        <begin position="186"/>
        <end position="425"/>
    </location>
</feature>
<dbReference type="AlphaFoldDB" id="A0A1G2DZD9"/>
<accession>A0A1G2DZD9</accession>
<keyword evidence="3" id="KW-0808">Transferase</keyword>
<evidence type="ECO:0000256" key="5">
    <source>
        <dbReference type="ARBA" id="ARBA00022723"/>
    </source>
</evidence>
<dbReference type="InterPro" id="IPR006158">
    <property type="entry name" value="Cobalamin-bd"/>
</dbReference>
<dbReference type="Pfam" id="PF02310">
    <property type="entry name" value="B12-binding"/>
    <property type="match status" value="1"/>
</dbReference>
<evidence type="ECO:0000259" key="8">
    <source>
        <dbReference type="PROSITE" id="PS51332"/>
    </source>
</evidence>
<dbReference type="InterPro" id="IPR006638">
    <property type="entry name" value="Elp3/MiaA/NifB-like_rSAM"/>
</dbReference>
<dbReference type="SUPFAM" id="SSF52242">
    <property type="entry name" value="Cobalamin (vitamin B12)-binding domain"/>
    <property type="match status" value="1"/>
</dbReference>
<keyword evidence="5" id="KW-0479">Metal-binding</keyword>
<dbReference type="SFLD" id="SFLDG01082">
    <property type="entry name" value="B12-binding_domain_containing"/>
    <property type="match status" value="1"/>
</dbReference>
<evidence type="ECO:0000256" key="2">
    <source>
        <dbReference type="ARBA" id="ARBA00022603"/>
    </source>
</evidence>
<evidence type="ECO:0000259" key="9">
    <source>
        <dbReference type="PROSITE" id="PS51918"/>
    </source>
</evidence>
<proteinExistence type="predicted"/>
<dbReference type="SUPFAM" id="SSF102114">
    <property type="entry name" value="Radical SAM enzymes"/>
    <property type="match status" value="1"/>
</dbReference>